<dbReference type="PANTHER" id="PTHR42715:SF10">
    <property type="entry name" value="BETA-GLUCOSIDASE"/>
    <property type="match status" value="1"/>
</dbReference>
<dbReference type="Pfam" id="PF00933">
    <property type="entry name" value="Glyco_hydro_3"/>
    <property type="match status" value="1"/>
</dbReference>
<dbReference type="SUPFAM" id="SSF51445">
    <property type="entry name" value="(Trans)glycosidases"/>
    <property type="match status" value="1"/>
</dbReference>
<dbReference type="InterPro" id="IPR017853">
    <property type="entry name" value="GH"/>
</dbReference>
<dbReference type="GO" id="GO:0016787">
    <property type="term" value="F:hydrolase activity"/>
    <property type="evidence" value="ECO:0007669"/>
    <property type="project" value="UniProtKB-KW"/>
</dbReference>
<reference evidence="5" key="1">
    <citation type="journal article" date="2019" name="Int. J. Syst. Evol. Microbiol.">
        <title>The Global Catalogue of Microorganisms (GCM) 10K type strain sequencing project: providing services to taxonomists for standard genome sequencing and annotation.</title>
        <authorList>
            <consortium name="The Broad Institute Genomics Platform"/>
            <consortium name="The Broad Institute Genome Sequencing Center for Infectious Disease"/>
            <person name="Wu L."/>
            <person name="Ma J."/>
        </authorList>
    </citation>
    <scope>NUCLEOTIDE SEQUENCE [LARGE SCALE GENOMIC DNA]</scope>
    <source>
        <strain evidence="5">JCM 3272</strain>
    </source>
</reference>
<dbReference type="EMBL" id="BAAARV010000108">
    <property type="protein sequence ID" value="GAA2387758.1"/>
    <property type="molecule type" value="Genomic_DNA"/>
</dbReference>
<dbReference type="SMART" id="SM01217">
    <property type="entry name" value="Fn3_like"/>
    <property type="match status" value="1"/>
</dbReference>
<keyword evidence="5" id="KW-1185">Reference proteome</keyword>
<comment type="similarity">
    <text evidence="1">Belongs to the glycosyl hydrolase 3 family.</text>
</comment>
<accession>A0ABP5UTU9</accession>
<dbReference type="PRINTS" id="PR00133">
    <property type="entry name" value="GLHYDRLASE3"/>
</dbReference>
<dbReference type="InterPro" id="IPR013783">
    <property type="entry name" value="Ig-like_fold"/>
</dbReference>
<dbReference type="InterPro" id="IPR036881">
    <property type="entry name" value="Glyco_hydro_3_C_sf"/>
</dbReference>
<evidence type="ECO:0000313" key="4">
    <source>
        <dbReference type="EMBL" id="GAA2387758.1"/>
    </source>
</evidence>
<dbReference type="InterPro" id="IPR026891">
    <property type="entry name" value="Fn3-like"/>
</dbReference>
<dbReference type="Gene3D" id="3.20.20.300">
    <property type="entry name" value="Glycoside hydrolase, family 3, N-terminal domain"/>
    <property type="match status" value="1"/>
</dbReference>
<dbReference type="Pfam" id="PF01915">
    <property type="entry name" value="Glyco_hydro_3_C"/>
    <property type="match status" value="1"/>
</dbReference>
<dbReference type="Gene3D" id="3.40.50.1700">
    <property type="entry name" value="Glycoside hydrolase family 3 C-terminal domain"/>
    <property type="match status" value="1"/>
</dbReference>
<feature type="domain" description="Fibronectin type III-like" evidence="3">
    <location>
        <begin position="722"/>
        <end position="792"/>
    </location>
</feature>
<organism evidence="4 5">
    <name type="scientific">Dactylosporangium salmoneum</name>
    <dbReference type="NCBI Taxonomy" id="53361"/>
    <lineage>
        <taxon>Bacteria</taxon>
        <taxon>Bacillati</taxon>
        <taxon>Actinomycetota</taxon>
        <taxon>Actinomycetes</taxon>
        <taxon>Micromonosporales</taxon>
        <taxon>Micromonosporaceae</taxon>
        <taxon>Dactylosporangium</taxon>
    </lineage>
</organism>
<dbReference type="RefSeq" id="WP_344619691.1">
    <property type="nucleotide sequence ID" value="NZ_BAAARV010000108.1"/>
</dbReference>
<evidence type="ECO:0000259" key="3">
    <source>
        <dbReference type="SMART" id="SM01217"/>
    </source>
</evidence>
<dbReference type="InterPro" id="IPR002772">
    <property type="entry name" value="Glyco_hydro_3_C"/>
</dbReference>
<proteinExistence type="inferred from homology"/>
<dbReference type="SUPFAM" id="SSF52279">
    <property type="entry name" value="Beta-D-glucan exohydrolase, C-terminal domain"/>
    <property type="match status" value="1"/>
</dbReference>
<name>A0ABP5UTU9_9ACTN</name>
<comment type="caution">
    <text evidence="4">The sequence shown here is derived from an EMBL/GenBank/DDBJ whole genome shotgun (WGS) entry which is preliminary data.</text>
</comment>
<dbReference type="PANTHER" id="PTHR42715">
    <property type="entry name" value="BETA-GLUCOSIDASE"/>
    <property type="match status" value="1"/>
</dbReference>
<dbReference type="Proteomes" id="UP001501444">
    <property type="component" value="Unassembled WGS sequence"/>
</dbReference>
<dbReference type="InterPro" id="IPR036962">
    <property type="entry name" value="Glyco_hydro_3_N_sf"/>
</dbReference>
<evidence type="ECO:0000256" key="1">
    <source>
        <dbReference type="ARBA" id="ARBA00005336"/>
    </source>
</evidence>
<dbReference type="InterPro" id="IPR001764">
    <property type="entry name" value="Glyco_hydro_3_N"/>
</dbReference>
<dbReference type="Gene3D" id="2.60.40.10">
    <property type="entry name" value="Immunoglobulins"/>
    <property type="match status" value="1"/>
</dbReference>
<dbReference type="Gene3D" id="2.60.120.260">
    <property type="entry name" value="Galactose-binding domain-like"/>
    <property type="match status" value="1"/>
</dbReference>
<dbReference type="InterPro" id="IPR050288">
    <property type="entry name" value="Cellulose_deg_GH3"/>
</dbReference>
<gene>
    <name evidence="4" type="ORF">GCM10010170_098920</name>
</gene>
<evidence type="ECO:0000256" key="2">
    <source>
        <dbReference type="ARBA" id="ARBA00022801"/>
    </source>
</evidence>
<keyword evidence="2 4" id="KW-0378">Hydrolase</keyword>
<sequence>MIERADVVPAALPLPAQVRLLSGGSFFRTAAEPAIGLGELVLSDGPVGPRGPYWDERSTTVLAPSPSALAATWDPALVERVGRALGRECRRMGVHVLLAPTVNLHRSPYGGRHFECFSEDPLLTGVVAAAYVRGVQSQGVAACVKHYVANDSETDRFTVDVRVDERTLRELYLAPFEAVVRAGVWAVMSAYNAVNGVTMTEHPLLDAPLRTEWGFDGLVVSDWTAVRSVRAAAVGQDLAMPGPSAVWGAPLVEAVRSGAVPAARIAEKLERLVRLAGRAGRPPSAEGGPDREAARALMRAALARGMVLLRNEERGGGPVLPLEHRAPASVALLGANVAHPRWQGGGSAGSYPERTVSPESGLRAALGSGAEVVTAAGCFLEDGPVPLTPADARDPVTGEGGVRVRYLDAAGQELRCEHRLAGKLLWLGDERLAGVAAIEVRALLDVDTTGDWEIAVGGFGHYVLALDGVPVVDATFAADGADPAAGLAAPPARGHCRPSVAGECVDVVVRYDVRHPQDPLDAELVWLAVRRPRRSAADELAHAVALAARASVAVVVVGTTERIESEGSDRATLALPGDQDALVRAVAAVNPRTVVVVNAGAPVLLPWAADVAAILLCWFPGQEFGGALADVLLGLAEPGGRLPTHWPAAAPDRTAVEPVDGVLDYREGLRVGHRAGPAPGYPFGFGLGYTTWSLVAAVAEPGPHGCTVRLRLRNTGARAGRQVVQAYLRRPESGLDRPVRWLAGFAAVEAGPGAEVDTRIDVAERAFQHWDVAAGTWRREPGEFVLELGFCSGDPLAELSVPGRG</sequence>
<evidence type="ECO:0000313" key="5">
    <source>
        <dbReference type="Proteomes" id="UP001501444"/>
    </source>
</evidence>
<dbReference type="Pfam" id="PF14310">
    <property type="entry name" value="Fn3-like"/>
    <property type="match status" value="1"/>
</dbReference>
<protein>
    <submittedName>
        <fullName evidence="4">Glycoside hydrolase family 3 C-terminal domain-containing protein</fullName>
    </submittedName>
</protein>